<proteinExistence type="predicted"/>
<name>A0ABD2LHL0_9BILA</name>
<evidence type="ECO:0000313" key="2">
    <source>
        <dbReference type="Proteomes" id="UP001620626"/>
    </source>
</evidence>
<protein>
    <submittedName>
        <fullName evidence="1">Uncharacterized protein</fullName>
    </submittedName>
</protein>
<keyword evidence="2" id="KW-1185">Reference proteome</keyword>
<dbReference type="AlphaFoldDB" id="A0ABD2LHL0"/>
<accession>A0ABD2LHL0</accession>
<gene>
    <name evidence="1" type="ORF">niasHT_019031</name>
</gene>
<dbReference type="Proteomes" id="UP001620626">
    <property type="component" value="Unassembled WGS sequence"/>
</dbReference>
<dbReference type="PRINTS" id="PR01887">
    <property type="entry name" value="SPECTRNALPHA"/>
</dbReference>
<sequence>MMRNPTGEERESRLGGLWTRSSLGAGVAAEHEGVERDLAALRYPSIGRKVHRKVATRSVHENGDVLTLLNASNIDLEKVEVSDRQCFVPAAYLSVEHLLATQSFPLQLVQPGELPGVSVTDLVKWQKVVSVILEPGREDVHSLRLDKVVQLHVPTLAACTSTGLIPWNKPRGLQAARAVHRETHRVYVELNFEKLLRRSRTLHLCSIDGGWWPNTSEAQVVQVVCVCWVPACSFCTVLDGQQL</sequence>
<reference evidence="1 2" key="1">
    <citation type="submission" date="2024-10" db="EMBL/GenBank/DDBJ databases">
        <authorList>
            <person name="Kim D."/>
        </authorList>
    </citation>
    <scope>NUCLEOTIDE SEQUENCE [LARGE SCALE GENOMIC DNA]</scope>
    <source>
        <strain evidence="1">BH-2024</strain>
    </source>
</reference>
<comment type="caution">
    <text evidence="1">The sequence shown here is derived from an EMBL/GenBank/DDBJ whole genome shotgun (WGS) entry which is preliminary data.</text>
</comment>
<organism evidence="1 2">
    <name type="scientific">Heterodera trifolii</name>
    <dbReference type="NCBI Taxonomy" id="157864"/>
    <lineage>
        <taxon>Eukaryota</taxon>
        <taxon>Metazoa</taxon>
        <taxon>Ecdysozoa</taxon>
        <taxon>Nematoda</taxon>
        <taxon>Chromadorea</taxon>
        <taxon>Rhabditida</taxon>
        <taxon>Tylenchina</taxon>
        <taxon>Tylenchomorpha</taxon>
        <taxon>Tylenchoidea</taxon>
        <taxon>Heteroderidae</taxon>
        <taxon>Heteroderinae</taxon>
        <taxon>Heterodera</taxon>
    </lineage>
</organism>
<dbReference type="EMBL" id="JBICBT010000409">
    <property type="protein sequence ID" value="KAL3114710.1"/>
    <property type="molecule type" value="Genomic_DNA"/>
</dbReference>
<evidence type="ECO:0000313" key="1">
    <source>
        <dbReference type="EMBL" id="KAL3114710.1"/>
    </source>
</evidence>